<evidence type="ECO:0000256" key="2">
    <source>
        <dbReference type="ARBA" id="ARBA00022747"/>
    </source>
</evidence>
<evidence type="ECO:0000313" key="7">
    <source>
        <dbReference type="Proteomes" id="UP000199153"/>
    </source>
</evidence>
<accession>A0A1I4YHA8</accession>
<name>A0A1I4YHA8_9FLAO</name>
<dbReference type="GO" id="GO:0003677">
    <property type="term" value="F:DNA binding"/>
    <property type="evidence" value="ECO:0007669"/>
    <property type="project" value="UniProtKB-KW"/>
</dbReference>
<evidence type="ECO:0000256" key="4">
    <source>
        <dbReference type="SAM" id="Coils"/>
    </source>
</evidence>
<dbReference type="GO" id="GO:0009307">
    <property type="term" value="P:DNA restriction-modification system"/>
    <property type="evidence" value="ECO:0007669"/>
    <property type="project" value="UniProtKB-KW"/>
</dbReference>
<comment type="similarity">
    <text evidence="1">Belongs to the type-I restriction system S methylase family.</text>
</comment>
<dbReference type="PANTHER" id="PTHR30408">
    <property type="entry name" value="TYPE-1 RESTRICTION ENZYME ECOKI SPECIFICITY PROTEIN"/>
    <property type="match status" value="1"/>
</dbReference>
<dbReference type="RefSeq" id="WP_093406017.1">
    <property type="nucleotide sequence ID" value="NZ_FOVL01000003.1"/>
</dbReference>
<organism evidence="6 7">
    <name type="scientific">Salegentibacter flavus</name>
    <dbReference type="NCBI Taxonomy" id="287099"/>
    <lineage>
        <taxon>Bacteria</taxon>
        <taxon>Pseudomonadati</taxon>
        <taxon>Bacteroidota</taxon>
        <taxon>Flavobacteriia</taxon>
        <taxon>Flavobacteriales</taxon>
        <taxon>Flavobacteriaceae</taxon>
        <taxon>Salegentibacter</taxon>
    </lineage>
</organism>
<feature type="domain" description="Type I restriction modification DNA specificity" evidence="5">
    <location>
        <begin position="253"/>
        <end position="417"/>
    </location>
</feature>
<keyword evidence="2" id="KW-0680">Restriction system</keyword>
<reference evidence="6 7" key="1">
    <citation type="submission" date="2016-10" db="EMBL/GenBank/DDBJ databases">
        <authorList>
            <person name="de Groot N.N."/>
        </authorList>
    </citation>
    <scope>NUCLEOTIDE SEQUENCE [LARGE SCALE GENOMIC DNA]</scope>
    <source>
        <strain evidence="6 7">DSM 17794</strain>
    </source>
</reference>
<dbReference type="Gene3D" id="3.90.220.20">
    <property type="entry name" value="DNA methylase specificity domains"/>
    <property type="match status" value="2"/>
</dbReference>
<keyword evidence="7" id="KW-1185">Reference proteome</keyword>
<dbReference type="InterPro" id="IPR052021">
    <property type="entry name" value="Type-I_RS_S_subunit"/>
</dbReference>
<keyword evidence="3" id="KW-0238">DNA-binding</keyword>
<dbReference type="STRING" id="287099.SAMN05660413_00735"/>
<protein>
    <submittedName>
        <fullName evidence="6">Type I restriction enzyme, S subunit</fullName>
    </submittedName>
</protein>
<dbReference type="SUPFAM" id="SSF116734">
    <property type="entry name" value="DNA methylase specificity domain"/>
    <property type="match status" value="2"/>
</dbReference>
<evidence type="ECO:0000259" key="5">
    <source>
        <dbReference type="Pfam" id="PF01420"/>
    </source>
</evidence>
<gene>
    <name evidence="6" type="ORF">SAMN05660413_00735</name>
</gene>
<dbReference type="EMBL" id="FOVL01000003">
    <property type="protein sequence ID" value="SFN37418.1"/>
    <property type="molecule type" value="Genomic_DNA"/>
</dbReference>
<dbReference type="InterPro" id="IPR044946">
    <property type="entry name" value="Restrct_endonuc_typeI_TRD_sf"/>
</dbReference>
<dbReference type="AlphaFoldDB" id="A0A1I4YHA8"/>
<evidence type="ECO:0000256" key="3">
    <source>
        <dbReference type="ARBA" id="ARBA00023125"/>
    </source>
</evidence>
<dbReference type="OrthoDB" id="9816225at2"/>
<feature type="domain" description="Type I restriction modification DNA specificity" evidence="5">
    <location>
        <begin position="34"/>
        <end position="203"/>
    </location>
</feature>
<dbReference type="Proteomes" id="UP000199153">
    <property type="component" value="Unassembled WGS sequence"/>
</dbReference>
<keyword evidence="4" id="KW-0175">Coiled coil</keyword>
<dbReference type="Pfam" id="PF01420">
    <property type="entry name" value="Methylase_S"/>
    <property type="match status" value="2"/>
</dbReference>
<evidence type="ECO:0000313" key="6">
    <source>
        <dbReference type="EMBL" id="SFN37418.1"/>
    </source>
</evidence>
<proteinExistence type="inferred from homology"/>
<dbReference type="PANTHER" id="PTHR30408:SF12">
    <property type="entry name" value="TYPE I RESTRICTION ENZYME MJAVIII SPECIFICITY SUBUNIT"/>
    <property type="match status" value="1"/>
</dbReference>
<evidence type="ECO:0000256" key="1">
    <source>
        <dbReference type="ARBA" id="ARBA00010923"/>
    </source>
</evidence>
<feature type="coiled-coil region" evidence="4">
    <location>
        <begin position="176"/>
        <end position="213"/>
    </location>
</feature>
<sequence length="443" mass="51226">MVSNKKYLKTSNFKTLKFWDYYTLNNKSKIYSDYPLVELSEVLTQRKESITIDDTKIYKRCRVKVRGQGIILRDEVLGKEIKTKKQYSCKEDDFLVAEIDAKVGGYGIVPKELTNAIVSGHYFLFEIDKIRLNPDFLSILTKCDGFSKQVKATGSTNYAAIRPYQVLEYLIPLPSLEEQNRIVESYNTKIKLAIQQEEKVQELEKKIKNYLFEVLGFEKLEEKQKQLLQIIRYSTLDRWDNSKAFALKSTYPIKRVKDILFDISTGTTPPTARKEYFDDGKINFYTPADLTDKMYLEESIRKVTRLAIDDRKARGFKQNTLLFVGIGSTIGKVGIIKNEYATSNQQITGLEIDSTIADIEFVYYYFNNFINITTKEKTQATIPIVNQNKILNIPIPLPPIETQKEIAEYISNLERKIQGFKSKAIQNNVLAMSEFEKEIFSTI</sequence>
<dbReference type="InterPro" id="IPR000055">
    <property type="entry name" value="Restrct_endonuc_typeI_TRD"/>
</dbReference>